<dbReference type="PANTHER" id="PTHR10766:SF55">
    <property type="entry name" value="TRANSMEMBRANE 9 SUPERFAMILY MEMBER 4"/>
    <property type="match status" value="1"/>
</dbReference>
<evidence type="ECO:0000256" key="3">
    <source>
        <dbReference type="ARBA" id="ARBA00005227"/>
    </source>
</evidence>
<dbReference type="AlphaFoldDB" id="A0A1G4JW95"/>
<accession>A0A1G4JW95</accession>
<evidence type="ECO:0000313" key="11">
    <source>
        <dbReference type="Proteomes" id="UP000191144"/>
    </source>
</evidence>
<keyword evidence="7" id="KW-0333">Golgi apparatus</keyword>
<feature type="transmembrane region" description="Helical" evidence="9">
    <location>
        <begin position="662"/>
        <end position="692"/>
    </location>
</feature>
<keyword evidence="5 9" id="KW-0732">Signal</keyword>
<evidence type="ECO:0000256" key="1">
    <source>
        <dbReference type="ARBA" id="ARBA00004141"/>
    </source>
</evidence>
<keyword evidence="11" id="KW-1185">Reference proteome</keyword>
<feature type="chain" id="PRO_5009028926" description="Transmembrane 9 superfamily member" evidence="9">
    <location>
        <begin position="23"/>
        <end position="702"/>
    </location>
</feature>
<feature type="transmembrane region" description="Helical" evidence="9">
    <location>
        <begin position="540"/>
        <end position="568"/>
    </location>
</feature>
<feature type="transmembrane region" description="Helical" evidence="9">
    <location>
        <begin position="326"/>
        <end position="349"/>
    </location>
</feature>
<dbReference type="OrthoDB" id="1666796at2759"/>
<dbReference type="GO" id="GO:0016020">
    <property type="term" value="C:membrane"/>
    <property type="evidence" value="ECO:0007669"/>
    <property type="project" value="UniProtKB-SubCell"/>
</dbReference>
<dbReference type="Pfam" id="PF02990">
    <property type="entry name" value="EMP70"/>
    <property type="match status" value="1"/>
</dbReference>
<name>A0A1G4JW95_9SACH</name>
<dbReference type="GO" id="GO:0072657">
    <property type="term" value="P:protein localization to membrane"/>
    <property type="evidence" value="ECO:0007669"/>
    <property type="project" value="TreeGrafter"/>
</dbReference>
<feature type="transmembrane region" description="Helical" evidence="9">
    <location>
        <begin position="499"/>
        <end position="520"/>
    </location>
</feature>
<evidence type="ECO:0000256" key="8">
    <source>
        <dbReference type="ARBA" id="ARBA00023136"/>
    </source>
</evidence>
<organism evidence="10 11">
    <name type="scientific">Lachancea meyersii CBS 8951</name>
    <dbReference type="NCBI Taxonomy" id="1266667"/>
    <lineage>
        <taxon>Eukaryota</taxon>
        <taxon>Fungi</taxon>
        <taxon>Dikarya</taxon>
        <taxon>Ascomycota</taxon>
        <taxon>Saccharomycotina</taxon>
        <taxon>Saccharomycetes</taxon>
        <taxon>Saccharomycetales</taxon>
        <taxon>Saccharomycetaceae</taxon>
        <taxon>Lachancea</taxon>
    </lineage>
</organism>
<feature type="signal peptide" evidence="9">
    <location>
        <begin position="1"/>
        <end position="22"/>
    </location>
</feature>
<evidence type="ECO:0000256" key="5">
    <source>
        <dbReference type="ARBA" id="ARBA00022729"/>
    </source>
</evidence>
<feature type="transmembrane region" description="Helical" evidence="9">
    <location>
        <begin position="434"/>
        <end position="456"/>
    </location>
</feature>
<reference evidence="11" key="1">
    <citation type="submission" date="2016-03" db="EMBL/GenBank/DDBJ databases">
        <authorList>
            <person name="Devillers Hugo."/>
        </authorList>
    </citation>
    <scope>NUCLEOTIDE SEQUENCE [LARGE SCALE GENOMIC DNA]</scope>
</reference>
<feature type="transmembrane region" description="Helical" evidence="9">
    <location>
        <begin position="361"/>
        <end position="387"/>
    </location>
</feature>
<feature type="transmembrane region" description="Helical" evidence="9">
    <location>
        <begin position="399"/>
        <end position="422"/>
    </location>
</feature>
<protein>
    <recommendedName>
        <fullName evidence="9">Transmembrane 9 superfamily member</fullName>
    </recommendedName>
</protein>
<evidence type="ECO:0000256" key="4">
    <source>
        <dbReference type="ARBA" id="ARBA00022692"/>
    </source>
</evidence>
<dbReference type="InterPro" id="IPR004240">
    <property type="entry name" value="EMP70"/>
</dbReference>
<evidence type="ECO:0000256" key="9">
    <source>
        <dbReference type="RuleBase" id="RU363079"/>
    </source>
</evidence>
<dbReference type="GO" id="GO:0005794">
    <property type="term" value="C:Golgi apparatus"/>
    <property type="evidence" value="ECO:0007669"/>
    <property type="project" value="UniProtKB-SubCell"/>
</dbReference>
<dbReference type="EMBL" id="LT598477">
    <property type="protein sequence ID" value="SCU95264.1"/>
    <property type="molecule type" value="Genomic_DNA"/>
</dbReference>
<comment type="subcellular location">
    <subcellularLocation>
        <location evidence="2">Golgi apparatus</location>
    </subcellularLocation>
    <subcellularLocation>
        <location evidence="1">Membrane</location>
        <topology evidence="1">Multi-pass membrane protein</topology>
    </subcellularLocation>
</comment>
<evidence type="ECO:0000256" key="6">
    <source>
        <dbReference type="ARBA" id="ARBA00022989"/>
    </source>
</evidence>
<feature type="transmembrane region" description="Helical" evidence="9">
    <location>
        <begin position="629"/>
        <end position="650"/>
    </location>
</feature>
<evidence type="ECO:0000256" key="7">
    <source>
        <dbReference type="ARBA" id="ARBA00023034"/>
    </source>
</evidence>
<keyword evidence="6 9" id="KW-1133">Transmembrane helix</keyword>
<evidence type="ECO:0000313" key="10">
    <source>
        <dbReference type="EMBL" id="SCU95264.1"/>
    </source>
</evidence>
<evidence type="ECO:0000256" key="2">
    <source>
        <dbReference type="ARBA" id="ARBA00004555"/>
    </source>
</evidence>
<dbReference type="PANTHER" id="PTHR10766">
    <property type="entry name" value="TRANSMEMBRANE 9 SUPERFAMILY PROTEIN"/>
    <property type="match status" value="1"/>
</dbReference>
<proteinExistence type="inferred from homology"/>
<gene>
    <name evidence="10" type="ORF">LAME_0F11452G</name>
</gene>
<sequence>MRFKAKGLFAAILSLLVLWSLCKVYLSGPSRKKSRHTRPPKPGWMKPNYYKKGDNVDILVNKVESDRFSVPYGYYDLPFVCPPSEGKKPLHLSLNEVINGDRKWESDYKLRFGIDVECERLCDRKTQPEALKKADALIRQGYNAHWLIDRDMPAATTFIKARNGKKFYSEGFPIGTVDTKSGKTYLHNHVMLVVRYHTADINKHTIVGFEVYPKSTIDYHCPGGSKDYKHYEINTDEKDTTFIPFTYSVYWREEFHNDWSHRWSFFMTGDKPDASNFSKSFNWFYLINSMIVLSLMSLIVAVIVAKVRDDGTTRSLASSWKSYPSQFLLILNLATAIGVQFLFALLGALSISCSLSKFHDIISGVISIALVCFVLSAYASSVLGTLLAPGPQATLGVSVISGCTLPGVTLGAVMLLNSIIWAKDSTDALPFRTVVIIAACYFVVCGPISILGGLTARKLRATAHKTTAEKQFPLQFLTAMHYEKQEANQTHKNKALPEFLSNPVILAIICGFPPFILIWFQGLTVYRSSWLKTATFHSLYGFILFNIVSLCVAVIEVSMVVCCLLILYGESGDSDGSDQLLHGDFVSFDQKLRGFFKGRSSATDLKRLLRNLVRDLAARMTMASSGWRWKCFLAGSSVAWYLEAYALYYSMFVLRLRDFSSILLFTCYTALFNFMCWCAFGSLGYLSCLWLLSYVSRICKSR</sequence>
<dbReference type="Proteomes" id="UP000191144">
    <property type="component" value="Chromosome F"/>
</dbReference>
<keyword evidence="8 9" id="KW-0472">Membrane</keyword>
<comment type="similarity">
    <text evidence="3 9">Belongs to the nonaspanin (TM9SF) (TC 9.A.2) family.</text>
</comment>
<feature type="transmembrane region" description="Helical" evidence="9">
    <location>
        <begin position="283"/>
        <end position="305"/>
    </location>
</feature>
<keyword evidence="4 9" id="KW-0812">Transmembrane</keyword>